<reference evidence="1 2" key="1">
    <citation type="journal article" date="2022" name="bioRxiv">
        <title>The genome of the oomycete Peronosclerospora sorghi, a cosmopolitan pathogen of maize and sorghum, is inflated with dispersed pseudogenes.</title>
        <authorList>
            <person name="Fletcher K."/>
            <person name="Martin F."/>
            <person name="Isakeit T."/>
            <person name="Cavanaugh K."/>
            <person name="Magill C."/>
            <person name="Michelmore R."/>
        </authorList>
    </citation>
    <scope>NUCLEOTIDE SEQUENCE [LARGE SCALE GENOMIC DNA]</scope>
    <source>
        <strain evidence="1">P6</strain>
    </source>
</reference>
<proteinExistence type="predicted"/>
<dbReference type="Proteomes" id="UP001163321">
    <property type="component" value="Chromosome 11"/>
</dbReference>
<comment type="caution">
    <text evidence="1">The sequence shown here is derived from an EMBL/GenBank/DDBJ whole genome shotgun (WGS) entry which is preliminary data.</text>
</comment>
<sequence length="160" mass="18247">MDDYIHKVANVVNERDLPLTVWLRNSSGADFANASFNEYPINKIILSGKLGSNWYPLCHWLSKYQQNHPDLMDIYHHSVYYVADNQSLSTRVISYVIAKLFEIPSAGALLAVNCDVKPLLAALGITEGEHYVGFDRQDPEAIIWWNERFSMLKVSATEKK</sequence>
<organism evidence="1 2">
    <name type="scientific">Peronosclerospora sorghi</name>
    <dbReference type="NCBI Taxonomy" id="230839"/>
    <lineage>
        <taxon>Eukaryota</taxon>
        <taxon>Sar</taxon>
        <taxon>Stramenopiles</taxon>
        <taxon>Oomycota</taxon>
        <taxon>Peronosporomycetes</taxon>
        <taxon>Peronosporales</taxon>
        <taxon>Peronosporaceae</taxon>
        <taxon>Peronosclerospora</taxon>
    </lineage>
</organism>
<evidence type="ECO:0000313" key="2">
    <source>
        <dbReference type="Proteomes" id="UP001163321"/>
    </source>
</evidence>
<protein>
    <submittedName>
        <fullName evidence="1">Uncharacterized protein</fullName>
    </submittedName>
</protein>
<evidence type="ECO:0000313" key="1">
    <source>
        <dbReference type="EMBL" id="KAI9919823.1"/>
    </source>
</evidence>
<dbReference type="EMBL" id="CM047590">
    <property type="protein sequence ID" value="KAI9919823.1"/>
    <property type="molecule type" value="Genomic_DNA"/>
</dbReference>
<gene>
    <name evidence="1" type="ORF">PsorP6_017553</name>
</gene>
<name>A0ACC0WLS4_9STRA</name>
<accession>A0ACC0WLS4</accession>
<keyword evidence="2" id="KW-1185">Reference proteome</keyword>